<feature type="domain" description="PKD" evidence="6">
    <location>
        <begin position="792"/>
        <end position="834"/>
    </location>
</feature>
<evidence type="ECO:0000256" key="2">
    <source>
        <dbReference type="ARBA" id="ARBA00022692"/>
    </source>
</evidence>
<protein>
    <submittedName>
        <fullName evidence="7">PKD domain-containing protein</fullName>
    </submittedName>
</protein>
<feature type="domain" description="PKD" evidence="6">
    <location>
        <begin position="621"/>
        <end position="677"/>
    </location>
</feature>
<dbReference type="SUPFAM" id="SSF49299">
    <property type="entry name" value="PKD domain"/>
    <property type="match status" value="7"/>
</dbReference>
<name>A0ABT7CE57_9BACT</name>
<keyword evidence="3" id="KW-0677">Repeat</keyword>
<comment type="subcellular location">
    <subcellularLocation>
        <location evidence="1">Membrane</location>
        <topology evidence="1">Multi-pass membrane protein</topology>
    </subcellularLocation>
</comment>
<accession>A0ABT7CE57</accession>
<keyword evidence="5" id="KW-0472">Membrane</keyword>
<feature type="domain" description="PKD" evidence="6">
    <location>
        <begin position="430"/>
        <end position="510"/>
    </location>
</feature>
<dbReference type="SMART" id="SM00089">
    <property type="entry name" value="PKD"/>
    <property type="match status" value="7"/>
</dbReference>
<dbReference type="CDD" id="cd00146">
    <property type="entry name" value="PKD"/>
    <property type="match status" value="6"/>
</dbReference>
<evidence type="ECO:0000313" key="8">
    <source>
        <dbReference type="Proteomes" id="UP001228581"/>
    </source>
</evidence>
<dbReference type="EMBL" id="JASJOT010000001">
    <property type="protein sequence ID" value="MDJ1491948.1"/>
    <property type="molecule type" value="Genomic_DNA"/>
</dbReference>
<keyword evidence="8" id="KW-1185">Reference proteome</keyword>
<dbReference type="PROSITE" id="PS50093">
    <property type="entry name" value="PKD"/>
    <property type="match status" value="6"/>
</dbReference>
<gene>
    <name evidence="7" type="ORF">QNI19_03325</name>
</gene>
<dbReference type="Proteomes" id="UP001228581">
    <property type="component" value="Unassembled WGS sequence"/>
</dbReference>
<feature type="domain" description="PKD" evidence="6">
    <location>
        <begin position="513"/>
        <end position="593"/>
    </location>
</feature>
<dbReference type="InterPro" id="IPR000601">
    <property type="entry name" value="PKD_dom"/>
</dbReference>
<dbReference type="PANTHER" id="PTHR46730:SF1">
    <property type="entry name" value="PLAT DOMAIN-CONTAINING PROTEIN"/>
    <property type="match status" value="1"/>
</dbReference>
<sequence>MKLFTSSKLWQLFLVWIIFFFTISASKAQCPQPGFTLPDTVCIGENITITNTSIGATRYEWDFCSGNLKKEPQVTALLQANGSSIPTNITTVFDGVNWFGFFFSRENNTLFRLDFGASLNNTPTLIDVGIFNTPINKPEPIEFVKDGNNWYAFTSNFSLPSNASTSHLIRLDFGASLTNTPSTIDLGNPNNLFLVIRSIRIVANNGNYLAVVTNTGSSTVAIINLGSSVANLISQDNILVTPTFPNNDNRLISTSIIKDCNQWYGITTSETNGKIYRLSFGTNLFSVPQIEELNLSIPLSAPTLSVLAQDQGYFGYVSSELGNIYAFDFGSSMANTPVVKNLGDFSILSNSYGFTLTKTQSDFIGFSLGYNSQLISKIRFVSECSANPVTSILPNPTLTFSKEGMQQITLRAYNTNGDIVSFTDSVFVRPIAHASFSTNNQCVNQSVLFTASDSVTGNKAVSYLWDFGDGQTAKGNPVHHTYSTAKTYNVSLTIKDLCNQTNTTTKSVKIYQTSIADIELPTSACTYQTLQFKDISSTLDDKIVKWEWLFSDNSTSTDQNPFHRFTSSGVQTISLTITGESGCQTNVIKSITLKEGPNVDFSFSHICLNNTTQFIDETRLSTGTSLISRSWDFGDNSTPSTELNPSHTYAQTGTYLVKLTIENNVGCSVTLTKSITIHSLPTASFSTALACTGEETQFTDASIINDGTIQKWEWNFGDVESSTNTSSSSNPTHVFISAGTYQVKLKVTNSFGCTDSLTKSITVITSPIASFTSQSNCNTREVVFSNTSQPPAGGSISSWYWDFGDNSTPSTELNPSHTYAQTGTYSVQLTVTSTSRCTNTLVKTIAAGGVGLSINPDTSVCANTMVTFKADVISVNDPVSIWKWNFGTLGEFSTKQPSVNIPNTLTNLPVILTVTTASGCTSSISRNIPVLPSATTNFTYTTSATNPLIVSFINRSINANEYRWNFGDNTESSETNPIHMYANAGIYKVTLTSTHQSGCESTISENIPLNIYTSNNLTIFPNPITKDQISNTKIGFSLSDKQSVYFEIYGTTGNLIQKAIETNTQINFNTFTLTDVFPGISKISKGMYLLILRYGDTVQVQKFIVQ</sequence>
<evidence type="ECO:0000256" key="1">
    <source>
        <dbReference type="ARBA" id="ARBA00004141"/>
    </source>
</evidence>
<organism evidence="7 8">
    <name type="scientific">Xanthocytophaga flava</name>
    <dbReference type="NCBI Taxonomy" id="3048013"/>
    <lineage>
        <taxon>Bacteria</taxon>
        <taxon>Pseudomonadati</taxon>
        <taxon>Bacteroidota</taxon>
        <taxon>Cytophagia</taxon>
        <taxon>Cytophagales</taxon>
        <taxon>Rhodocytophagaceae</taxon>
        <taxon>Xanthocytophaga</taxon>
    </lineage>
</organism>
<evidence type="ECO:0000313" key="7">
    <source>
        <dbReference type="EMBL" id="MDJ1491948.1"/>
    </source>
</evidence>
<keyword evidence="4" id="KW-1133">Transmembrane helix</keyword>
<evidence type="ECO:0000256" key="3">
    <source>
        <dbReference type="ARBA" id="ARBA00022737"/>
    </source>
</evidence>
<dbReference type="InterPro" id="IPR013783">
    <property type="entry name" value="Ig-like_fold"/>
</dbReference>
<feature type="domain" description="PKD" evidence="6">
    <location>
        <begin position="712"/>
        <end position="763"/>
    </location>
</feature>
<dbReference type="InterPro" id="IPR026444">
    <property type="entry name" value="Secre_tail"/>
</dbReference>
<dbReference type="PANTHER" id="PTHR46730">
    <property type="entry name" value="POLYCYSTIN-1"/>
    <property type="match status" value="1"/>
</dbReference>
<dbReference type="Gene3D" id="2.60.40.10">
    <property type="entry name" value="Immunoglobulins"/>
    <property type="match status" value="7"/>
</dbReference>
<comment type="caution">
    <text evidence="7">The sequence shown here is derived from an EMBL/GenBank/DDBJ whole genome shotgun (WGS) entry which is preliminary data.</text>
</comment>
<keyword evidence="2" id="KW-0812">Transmembrane</keyword>
<dbReference type="NCBIfam" id="TIGR04183">
    <property type="entry name" value="Por_Secre_tail"/>
    <property type="match status" value="1"/>
</dbReference>
<evidence type="ECO:0000256" key="4">
    <source>
        <dbReference type="ARBA" id="ARBA00022989"/>
    </source>
</evidence>
<reference evidence="7 8" key="1">
    <citation type="submission" date="2023-05" db="EMBL/GenBank/DDBJ databases">
        <authorList>
            <person name="Zhang X."/>
        </authorList>
    </citation>
    <scope>NUCLEOTIDE SEQUENCE [LARGE SCALE GENOMIC DNA]</scope>
    <source>
        <strain evidence="7 8">DM2B3-1</strain>
    </source>
</reference>
<evidence type="ECO:0000259" key="6">
    <source>
        <dbReference type="PROSITE" id="PS50093"/>
    </source>
</evidence>
<proteinExistence type="predicted"/>
<feature type="domain" description="PKD" evidence="6">
    <location>
        <begin position="962"/>
        <end position="1007"/>
    </location>
</feature>
<dbReference type="InterPro" id="IPR022409">
    <property type="entry name" value="PKD/Chitinase_dom"/>
</dbReference>
<dbReference type="RefSeq" id="WP_313992239.1">
    <property type="nucleotide sequence ID" value="NZ_JASJOT010000001.1"/>
</dbReference>
<dbReference type="InterPro" id="IPR035986">
    <property type="entry name" value="PKD_dom_sf"/>
</dbReference>
<evidence type="ECO:0000256" key="5">
    <source>
        <dbReference type="ARBA" id="ARBA00023136"/>
    </source>
</evidence>
<dbReference type="Pfam" id="PF18911">
    <property type="entry name" value="PKD_4"/>
    <property type="match status" value="6"/>
</dbReference>